<proteinExistence type="predicted"/>
<evidence type="ECO:0000256" key="1">
    <source>
        <dbReference type="SAM" id="MobiDB-lite"/>
    </source>
</evidence>
<feature type="region of interest" description="Disordered" evidence="1">
    <location>
        <begin position="46"/>
        <end position="86"/>
    </location>
</feature>
<dbReference type="RefSeq" id="XP_026622740.1">
    <property type="nucleotide sequence ID" value="XM_026776635.1"/>
</dbReference>
<keyword evidence="3" id="KW-1185">Reference proteome</keyword>
<dbReference type="AlphaFoldDB" id="A0A3F3PSC0"/>
<accession>A0A3F3PSC0</accession>
<evidence type="ECO:0000313" key="2">
    <source>
        <dbReference type="EMBL" id="RDH29718.1"/>
    </source>
</evidence>
<organism evidence="2 3">
    <name type="scientific">Aspergillus welwitschiae</name>
    <dbReference type="NCBI Taxonomy" id="1341132"/>
    <lineage>
        <taxon>Eukaryota</taxon>
        <taxon>Fungi</taxon>
        <taxon>Dikarya</taxon>
        <taxon>Ascomycota</taxon>
        <taxon>Pezizomycotina</taxon>
        <taxon>Eurotiomycetes</taxon>
        <taxon>Eurotiomycetidae</taxon>
        <taxon>Eurotiales</taxon>
        <taxon>Aspergillaceae</taxon>
        <taxon>Aspergillus</taxon>
        <taxon>Aspergillus subgen. Circumdati</taxon>
    </lineage>
</organism>
<gene>
    <name evidence="2" type="ORF">BDQ94DRAFT_82755</name>
</gene>
<protein>
    <submittedName>
        <fullName evidence="2">Uncharacterized protein</fullName>
    </submittedName>
</protein>
<dbReference type="EMBL" id="KZ852066">
    <property type="protein sequence ID" value="RDH29718.1"/>
    <property type="molecule type" value="Genomic_DNA"/>
</dbReference>
<dbReference type="Proteomes" id="UP000253729">
    <property type="component" value="Unassembled WGS sequence"/>
</dbReference>
<reference evidence="2 3" key="1">
    <citation type="submission" date="2018-07" db="EMBL/GenBank/DDBJ databases">
        <title>The genomes of Aspergillus section Nigri reveals drivers in fungal speciation.</title>
        <authorList>
            <consortium name="DOE Joint Genome Institute"/>
            <person name="Vesth T.C."/>
            <person name="Nybo J."/>
            <person name="Theobald S."/>
            <person name="Brandl J."/>
            <person name="Frisvad J.C."/>
            <person name="Nielsen K.F."/>
            <person name="Lyhne E.K."/>
            <person name="Kogle M.E."/>
            <person name="Kuo A."/>
            <person name="Riley R."/>
            <person name="Clum A."/>
            <person name="Nolan M."/>
            <person name="Lipzen A."/>
            <person name="Salamov A."/>
            <person name="Henrissat B."/>
            <person name="Wiebenga A."/>
            <person name="De vries R.P."/>
            <person name="Grigoriev I.V."/>
            <person name="Mortensen U.H."/>
            <person name="Andersen M.R."/>
            <person name="Baker S.E."/>
        </authorList>
    </citation>
    <scope>NUCLEOTIDE SEQUENCE [LARGE SCALE GENOMIC DNA]</scope>
    <source>
        <strain evidence="2 3">CBS 139.54b</strain>
    </source>
</reference>
<name>A0A3F3PSC0_9EURO</name>
<sequence>MLVVCSAHLHFTYSCTSSTYDRTTAITTNPAIHSCTTPCKFPSVPCSHVPSRPSGHSVLPSRQQQGEEPASQPSSHPETRPRRMQNCRAAYKQAGKFLLSRL</sequence>
<dbReference type="GeneID" id="38144991"/>
<evidence type="ECO:0000313" key="3">
    <source>
        <dbReference type="Proteomes" id="UP000253729"/>
    </source>
</evidence>
<feature type="compositionally biased region" description="Polar residues" evidence="1">
    <location>
        <begin position="60"/>
        <end position="76"/>
    </location>
</feature>